<feature type="compositionally biased region" description="Polar residues" evidence="1">
    <location>
        <begin position="1"/>
        <end position="12"/>
    </location>
</feature>
<feature type="domain" description="C2H2-type" evidence="2">
    <location>
        <begin position="156"/>
        <end position="177"/>
    </location>
</feature>
<name>A0A3L8DCD0_OOCBI</name>
<comment type="caution">
    <text evidence="3">The sequence shown here is derived from an EMBL/GenBank/DDBJ whole genome shotgun (WGS) entry which is preliminary data.</text>
</comment>
<dbReference type="InterPro" id="IPR013087">
    <property type="entry name" value="Znf_C2H2_type"/>
</dbReference>
<feature type="compositionally biased region" description="Basic residues" evidence="1">
    <location>
        <begin position="15"/>
        <end position="26"/>
    </location>
</feature>
<dbReference type="PROSITE" id="PS00028">
    <property type="entry name" value="ZINC_FINGER_C2H2_1"/>
    <property type="match status" value="3"/>
</dbReference>
<feature type="region of interest" description="Disordered" evidence="1">
    <location>
        <begin position="1"/>
        <end position="31"/>
    </location>
</feature>
<gene>
    <name evidence="3" type="ORF">DMN91_010368</name>
</gene>
<feature type="compositionally biased region" description="Low complexity" evidence="1">
    <location>
        <begin position="318"/>
        <end position="333"/>
    </location>
</feature>
<evidence type="ECO:0000259" key="2">
    <source>
        <dbReference type="PROSITE" id="PS00028"/>
    </source>
</evidence>
<dbReference type="Gene3D" id="3.30.160.60">
    <property type="entry name" value="Classic Zinc Finger"/>
    <property type="match status" value="1"/>
</dbReference>
<feature type="compositionally biased region" description="Low complexity" evidence="1">
    <location>
        <begin position="365"/>
        <end position="395"/>
    </location>
</feature>
<dbReference type="AlphaFoldDB" id="A0A3L8DCD0"/>
<protein>
    <recommendedName>
        <fullName evidence="2">C2H2-type domain-containing protein</fullName>
    </recommendedName>
</protein>
<feature type="region of interest" description="Disordered" evidence="1">
    <location>
        <begin position="224"/>
        <end position="402"/>
    </location>
</feature>
<sequence>MRDQFVSENGDMNRQKTKSKARKRGAASHEINESHQTSGILKCCTCNNFFQDIINFIYHISYQHKKQNCEYIFNALAGRTPFNSNAATIKSQNIDNSIHADVSNEKTQLLNRFPAKIWFTNMICKTCYQTFSTKKTFTFHMKTAHGPINLVKWHFCPFCKNKFINTSGVERHLLKVHKKTEEEVRQLRPHIQIKELPQQFQQQAVTPALAMVPTSLPRHWSQQRTTAAASAMVPTSLPRHRSKRRTTVGASTMVPISLPQQQSQRQTTTTASAMVPTSLPRHRSQQRTTAGASAMVPTSLPRHWSQRRTTAGASAMVLTSLPQQQSQRQTTTTASAMVPISLPRHRSKRRTTAGASAMVPTSLPQQQSQRQTTATASAMVPTSLPRQRSQRRTTTASAMYFP</sequence>
<feature type="domain" description="C2H2-type" evidence="2">
    <location>
        <begin position="43"/>
        <end position="64"/>
    </location>
</feature>
<reference evidence="3" key="2">
    <citation type="submission" date="2018-07" db="EMBL/GenBank/DDBJ databases">
        <authorList>
            <person name="Mckenzie S.K."/>
            <person name="Kronauer D.J.C."/>
        </authorList>
    </citation>
    <scope>NUCLEOTIDE SEQUENCE</scope>
    <source>
        <strain evidence="3">Clonal line C1</strain>
    </source>
</reference>
<dbReference type="OrthoDB" id="10066279at2759"/>
<feature type="compositionally biased region" description="Low complexity" evidence="1">
    <location>
        <begin position="260"/>
        <end position="270"/>
    </location>
</feature>
<accession>A0A3L8DCD0</accession>
<evidence type="ECO:0000313" key="3">
    <source>
        <dbReference type="EMBL" id="RLU18125.1"/>
    </source>
</evidence>
<proteinExistence type="predicted"/>
<reference evidence="3" key="1">
    <citation type="journal article" date="2018" name="Genome Res.">
        <title>The genomic architecture and molecular evolution of ant odorant receptors.</title>
        <authorList>
            <person name="McKenzie S.K."/>
            <person name="Kronauer D.J.C."/>
        </authorList>
    </citation>
    <scope>NUCLEOTIDE SEQUENCE [LARGE SCALE GENOMIC DNA]</scope>
    <source>
        <strain evidence="3">Clonal line C1</strain>
    </source>
</reference>
<evidence type="ECO:0000256" key="1">
    <source>
        <dbReference type="SAM" id="MobiDB-lite"/>
    </source>
</evidence>
<organism evidence="3">
    <name type="scientific">Ooceraea biroi</name>
    <name type="common">Clonal raider ant</name>
    <name type="synonym">Cerapachys biroi</name>
    <dbReference type="NCBI Taxonomy" id="2015173"/>
    <lineage>
        <taxon>Eukaryota</taxon>
        <taxon>Metazoa</taxon>
        <taxon>Ecdysozoa</taxon>
        <taxon>Arthropoda</taxon>
        <taxon>Hexapoda</taxon>
        <taxon>Insecta</taxon>
        <taxon>Pterygota</taxon>
        <taxon>Neoptera</taxon>
        <taxon>Endopterygota</taxon>
        <taxon>Hymenoptera</taxon>
        <taxon>Apocrita</taxon>
        <taxon>Aculeata</taxon>
        <taxon>Formicoidea</taxon>
        <taxon>Formicidae</taxon>
        <taxon>Dorylinae</taxon>
        <taxon>Ooceraea</taxon>
    </lineage>
</organism>
<dbReference type="SMART" id="SM00355">
    <property type="entry name" value="ZnF_C2H2"/>
    <property type="match status" value="3"/>
</dbReference>
<dbReference type="Proteomes" id="UP000279307">
    <property type="component" value="Chromosome 10"/>
</dbReference>
<dbReference type="EMBL" id="QOIP01000010">
    <property type="protein sequence ID" value="RLU18125.1"/>
    <property type="molecule type" value="Genomic_DNA"/>
</dbReference>
<feature type="domain" description="C2H2-type" evidence="2">
    <location>
        <begin position="124"/>
        <end position="145"/>
    </location>
</feature>